<evidence type="ECO:0000256" key="1">
    <source>
        <dbReference type="ARBA" id="ARBA00000829"/>
    </source>
</evidence>
<feature type="domain" description="Beta-mannosidase-like galactose-binding" evidence="12">
    <location>
        <begin position="10"/>
        <end position="178"/>
    </location>
</feature>
<proteinExistence type="inferred from homology"/>
<evidence type="ECO:0000259" key="12">
    <source>
        <dbReference type="Pfam" id="PF22666"/>
    </source>
</evidence>
<dbReference type="SUPFAM" id="SSF49303">
    <property type="entry name" value="beta-Galactosidase/glucuronidase domain"/>
    <property type="match status" value="2"/>
</dbReference>
<dbReference type="GO" id="GO:0000272">
    <property type="term" value="P:polysaccharide catabolic process"/>
    <property type="evidence" value="ECO:0007669"/>
    <property type="project" value="UniProtKB-KW"/>
</dbReference>
<dbReference type="InterPro" id="IPR036156">
    <property type="entry name" value="Beta-gal/glucu_dom_sf"/>
</dbReference>
<dbReference type="GO" id="GO:0004567">
    <property type="term" value="F:beta-mannosidase activity"/>
    <property type="evidence" value="ECO:0007669"/>
    <property type="project" value="UniProtKB-EC"/>
</dbReference>
<comment type="catalytic activity">
    <reaction evidence="1">
        <text>Hydrolysis of terminal, non-reducing beta-D-mannose residues in beta-D-mannosides.</text>
        <dbReference type="EC" id="3.2.1.25"/>
    </reaction>
</comment>
<evidence type="ECO:0000259" key="11">
    <source>
        <dbReference type="Pfam" id="PF17786"/>
    </source>
</evidence>
<name>A0A6A7C5V9_9PEZI</name>
<dbReference type="FunFam" id="2.60.120.260:FF:000118">
    <property type="entry name" value="Beta-mannosidase B"/>
    <property type="match status" value="1"/>
</dbReference>
<evidence type="ECO:0000256" key="6">
    <source>
        <dbReference type="ARBA" id="ARBA00023295"/>
    </source>
</evidence>
<keyword evidence="7" id="KW-0624">Polysaccharide degradation</keyword>
<evidence type="ECO:0000256" key="2">
    <source>
        <dbReference type="ARBA" id="ARBA00004740"/>
    </source>
</evidence>
<evidence type="ECO:0000256" key="5">
    <source>
        <dbReference type="ARBA" id="ARBA00023277"/>
    </source>
</evidence>
<keyword evidence="14" id="KW-1185">Reference proteome</keyword>
<dbReference type="InterPro" id="IPR008979">
    <property type="entry name" value="Galactose-bd-like_sf"/>
</dbReference>
<dbReference type="FunFam" id="3.20.20.80:FF:000050">
    <property type="entry name" value="Beta-mannosidase B"/>
    <property type="match status" value="1"/>
</dbReference>
<dbReference type="GO" id="GO:0006516">
    <property type="term" value="P:glycoprotein catabolic process"/>
    <property type="evidence" value="ECO:0007669"/>
    <property type="project" value="TreeGrafter"/>
</dbReference>
<evidence type="ECO:0000256" key="4">
    <source>
        <dbReference type="ARBA" id="ARBA00022801"/>
    </source>
</evidence>
<dbReference type="SUPFAM" id="SSF49785">
    <property type="entry name" value="Galactose-binding domain-like"/>
    <property type="match status" value="1"/>
</dbReference>
<gene>
    <name evidence="13" type="ORF">K470DRAFT_153085</name>
</gene>
<evidence type="ECO:0000256" key="3">
    <source>
        <dbReference type="ARBA" id="ARBA00012754"/>
    </source>
</evidence>
<dbReference type="EMBL" id="MU005963">
    <property type="protein sequence ID" value="KAF2862891.1"/>
    <property type="molecule type" value="Genomic_DNA"/>
</dbReference>
<dbReference type="InterPro" id="IPR017853">
    <property type="entry name" value="GH"/>
</dbReference>
<keyword evidence="6" id="KW-0326">Glycosidase</keyword>
<dbReference type="InterPro" id="IPR054593">
    <property type="entry name" value="Beta-mannosidase-like_N2"/>
</dbReference>
<protein>
    <recommendedName>
        <fullName evidence="9">Beta-mannosidase B</fullName>
        <ecNumber evidence="3">3.2.1.25</ecNumber>
    </recommendedName>
    <alternativeName>
        <fullName evidence="10">Mannanase B</fullName>
    </alternativeName>
</protein>
<dbReference type="PANTHER" id="PTHR43730:SF1">
    <property type="entry name" value="BETA-MANNOSIDASE"/>
    <property type="match status" value="1"/>
</dbReference>
<dbReference type="Pfam" id="PF22666">
    <property type="entry name" value="Glyco_hydro_2_N2"/>
    <property type="match status" value="1"/>
</dbReference>
<evidence type="ECO:0000256" key="10">
    <source>
        <dbReference type="ARBA" id="ARBA00041614"/>
    </source>
</evidence>
<keyword evidence="5" id="KW-0119">Carbohydrate metabolism</keyword>
<sequence>MEVFKLTKRWEFKQTNTSTWLPVAQVPTNVHQDLIANNIIKDPFLDLNEQDCQWVGKVSWTYRLKFPGQKGSNKHTILAFDGLDTFATVTLNNHTILTSSNMFIPHRVDITETLIPGTNTLAITFRPALLEGRKLLTTHPSHKYICSNGEPSRLPVRKAQYHWGWDWGPVLLTCGPYREIRLESYCTRISDLTMSYILAPSFTSVSGTLTARIEDPPAGANVTFTATFETERVFHATVPVIKGEASLQFFVPEVRVWMPHTYGMPHLYTIIATLQPVHHEVRLRTGFREVELVQRPLRSGKTFLLRINGVDIFCGGSNLIPTPRSDPTDLLRQCVEGNQTSLRIWGGGVYPPDEFYACADELGVVILQDFMFACGNYPTYPAFRQSVAEEVESQVGRLTPHPSVCFWMGNNECYDLIREYGLEYDWEDKNPRGWLKTTFPSRWLFEHLIPRAVMGPYSPASPFTPQGKPPNDPNAGDMHYWGIWHGGKRIDEPGGGRFVSEFGMQAFPCPETIERFVTDPRERHPQSKVLDAHNKATGHMTKLAGYVAENLPLSGGEWWYLTQLLQAETMRFKLSEWRHDWGRRGCGGALVWMLNDSWPAVSWSLVDCYGVKKMSFYAVKRAFGRVVVVVRMLEGGVRCWVTTYALGGVDVTVQVRAVGIHSGEVVWAWKGDVRLTPNGTTDVDLAHGPQGGDFVLAATCWVEGRVVSRDVEWPVPLRYVHDIGRERGVKVRVNGERVVITAEKPTKGFNFEEREGVQWSDNAFDLVPEVEYTVERKGDGEVKWTFLGKEVGKC</sequence>
<dbReference type="SUPFAM" id="SSF51445">
    <property type="entry name" value="(Trans)glycosidases"/>
    <property type="match status" value="1"/>
</dbReference>
<dbReference type="Pfam" id="PF17786">
    <property type="entry name" value="Mannosidase_ig"/>
    <property type="match status" value="1"/>
</dbReference>
<organism evidence="13 14">
    <name type="scientific">Piedraia hortae CBS 480.64</name>
    <dbReference type="NCBI Taxonomy" id="1314780"/>
    <lineage>
        <taxon>Eukaryota</taxon>
        <taxon>Fungi</taxon>
        <taxon>Dikarya</taxon>
        <taxon>Ascomycota</taxon>
        <taxon>Pezizomycotina</taxon>
        <taxon>Dothideomycetes</taxon>
        <taxon>Dothideomycetidae</taxon>
        <taxon>Capnodiales</taxon>
        <taxon>Piedraiaceae</taxon>
        <taxon>Piedraia</taxon>
    </lineage>
</organism>
<dbReference type="Gene3D" id="3.20.20.80">
    <property type="entry name" value="Glycosidases"/>
    <property type="match status" value="1"/>
</dbReference>
<dbReference type="InterPro" id="IPR050887">
    <property type="entry name" value="Beta-mannosidase_GH2"/>
</dbReference>
<accession>A0A6A7C5V9</accession>
<evidence type="ECO:0000313" key="14">
    <source>
        <dbReference type="Proteomes" id="UP000799421"/>
    </source>
</evidence>
<evidence type="ECO:0000313" key="13">
    <source>
        <dbReference type="EMBL" id="KAF2862891.1"/>
    </source>
</evidence>
<dbReference type="OrthoDB" id="2866996at2759"/>
<comment type="pathway">
    <text evidence="2">Glycan metabolism; N-glycan degradation.</text>
</comment>
<dbReference type="Gene3D" id="2.60.120.260">
    <property type="entry name" value="Galactose-binding domain-like"/>
    <property type="match status" value="1"/>
</dbReference>
<feature type="domain" description="Mannosidase Ig/CBM-like" evidence="11">
    <location>
        <begin position="637"/>
        <end position="719"/>
    </location>
</feature>
<evidence type="ECO:0000256" key="9">
    <source>
        <dbReference type="ARBA" id="ARBA00041069"/>
    </source>
</evidence>
<dbReference type="PANTHER" id="PTHR43730">
    <property type="entry name" value="BETA-MANNOSIDASE"/>
    <property type="match status" value="1"/>
</dbReference>
<reference evidence="13" key="1">
    <citation type="journal article" date="2020" name="Stud. Mycol.">
        <title>101 Dothideomycetes genomes: a test case for predicting lifestyles and emergence of pathogens.</title>
        <authorList>
            <person name="Haridas S."/>
            <person name="Albert R."/>
            <person name="Binder M."/>
            <person name="Bloem J."/>
            <person name="Labutti K."/>
            <person name="Salamov A."/>
            <person name="Andreopoulos B."/>
            <person name="Baker S."/>
            <person name="Barry K."/>
            <person name="Bills G."/>
            <person name="Bluhm B."/>
            <person name="Cannon C."/>
            <person name="Castanera R."/>
            <person name="Culley D."/>
            <person name="Daum C."/>
            <person name="Ezra D."/>
            <person name="Gonzalez J."/>
            <person name="Henrissat B."/>
            <person name="Kuo A."/>
            <person name="Liang C."/>
            <person name="Lipzen A."/>
            <person name="Lutzoni F."/>
            <person name="Magnuson J."/>
            <person name="Mondo S."/>
            <person name="Nolan M."/>
            <person name="Ohm R."/>
            <person name="Pangilinan J."/>
            <person name="Park H.-J."/>
            <person name="Ramirez L."/>
            <person name="Alfaro M."/>
            <person name="Sun H."/>
            <person name="Tritt A."/>
            <person name="Yoshinaga Y."/>
            <person name="Zwiers L.-H."/>
            <person name="Turgeon B."/>
            <person name="Goodwin S."/>
            <person name="Spatafora J."/>
            <person name="Crous P."/>
            <person name="Grigoriev I."/>
        </authorList>
    </citation>
    <scope>NUCLEOTIDE SEQUENCE</scope>
    <source>
        <strain evidence="13">CBS 480.64</strain>
    </source>
</reference>
<evidence type="ECO:0000256" key="8">
    <source>
        <dbReference type="ARBA" id="ARBA00038429"/>
    </source>
</evidence>
<dbReference type="Gene3D" id="2.60.40.10">
    <property type="entry name" value="Immunoglobulins"/>
    <property type="match status" value="1"/>
</dbReference>
<keyword evidence="4 13" id="KW-0378">Hydrolase</keyword>
<dbReference type="EC" id="3.2.1.25" evidence="3"/>
<dbReference type="Proteomes" id="UP000799421">
    <property type="component" value="Unassembled WGS sequence"/>
</dbReference>
<dbReference type="InterPro" id="IPR041447">
    <property type="entry name" value="Mannosidase_ig"/>
</dbReference>
<dbReference type="InterPro" id="IPR013783">
    <property type="entry name" value="Ig-like_fold"/>
</dbReference>
<evidence type="ECO:0000256" key="7">
    <source>
        <dbReference type="ARBA" id="ARBA00023326"/>
    </source>
</evidence>
<dbReference type="AlphaFoldDB" id="A0A6A7C5V9"/>
<comment type="similarity">
    <text evidence="8">Belongs to the glycosyl hydrolase 2 family. Beta-mannosidase B subfamily.</text>
</comment>